<evidence type="ECO:0000313" key="3">
    <source>
        <dbReference type="Proteomes" id="UP000661507"/>
    </source>
</evidence>
<dbReference type="InterPro" id="IPR009826">
    <property type="entry name" value="DNA_circ_N"/>
</dbReference>
<evidence type="ECO:0000313" key="2">
    <source>
        <dbReference type="EMBL" id="GGJ14255.1"/>
    </source>
</evidence>
<dbReference type="EMBL" id="BMKW01000005">
    <property type="protein sequence ID" value="GGJ14255.1"/>
    <property type="molecule type" value="Genomic_DNA"/>
</dbReference>
<feature type="domain" description="DNA circulation N-terminal" evidence="1">
    <location>
        <begin position="29"/>
        <end position="115"/>
    </location>
</feature>
<comment type="caution">
    <text evidence="2">The sequence shown here is derived from an EMBL/GenBank/DDBJ whole genome shotgun (WGS) entry which is preliminary data.</text>
</comment>
<accession>A0A917KJ36</accession>
<name>A0A917KJ36_9PROT</name>
<gene>
    <name evidence="2" type="ORF">GCM10011320_21870</name>
</gene>
<protein>
    <submittedName>
        <fullName evidence="2">DNA circularization protein</fullName>
    </submittedName>
</protein>
<dbReference type="AlphaFoldDB" id="A0A917KJ36"/>
<evidence type="ECO:0000259" key="1">
    <source>
        <dbReference type="Pfam" id="PF07157"/>
    </source>
</evidence>
<keyword evidence="3" id="KW-1185">Reference proteome</keyword>
<reference evidence="2" key="2">
    <citation type="submission" date="2020-09" db="EMBL/GenBank/DDBJ databases">
        <authorList>
            <person name="Sun Q."/>
            <person name="Zhou Y."/>
        </authorList>
    </citation>
    <scope>NUCLEOTIDE SEQUENCE</scope>
    <source>
        <strain evidence="2">CGMCC 1.3617</strain>
    </source>
</reference>
<dbReference type="Pfam" id="PF07157">
    <property type="entry name" value="DNA_circ_N"/>
    <property type="match status" value="1"/>
</dbReference>
<sequence length="429" mass="44188">MSDLLGRAQSLASGVLAAGTSGGGWRAGLRPASFRGAGFLVADHNADGGRRVAEHEFPLRDTGFTEDLGRATARWRITGFVIGDDYFTARDALVAACQDSGDKGTLVHPYLGEKQARCLTISYRESMKEGRVCTFDLVFVDAGEEASPTERNDTLGQVVSTAKRVLTLAKTAYAIVTAARGDLLGFAQGVVLGFAGDLVSDLTDGLLALPLYEVTGIIDAIGDLAADPFTDPVSAADALTAPYLAVVDADLLPVAVLDDGVAIASRSDAEPAAEPFRVLVTAAGLAQPASADATEQAALASAHGVAMDAATLAAAQAASLSAWPSADAALTARDDLLDLIQARGDAAADAGQDALYVGWRALAAAVHADLTDRAAQLPRIAAYALPGVLPALALSQRLYAEAGQADALVTLNAVPHPLFMPGQGRMLRP</sequence>
<proteinExistence type="predicted"/>
<dbReference type="RefSeq" id="WP_188967092.1">
    <property type="nucleotide sequence ID" value="NZ_BMKW01000005.1"/>
</dbReference>
<dbReference type="Proteomes" id="UP000661507">
    <property type="component" value="Unassembled WGS sequence"/>
</dbReference>
<organism evidence="2 3">
    <name type="scientific">Neoroseomonas lacus</name>
    <dbReference type="NCBI Taxonomy" id="287609"/>
    <lineage>
        <taxon>Bacteria</taxon>
        <taxon>Pseudomonadati</taxon>
        <taxon>Pseudomonadota</taxon>
        <taxon>Alphaproteobacteria</taxon>
        <taxon>Acetobacterales</taxon>
        <taxon>Acetobacteraceae</taxon>
        <taxon>Neoroseomonas</taxon>
    </lineage>
</organism>
<reference evidence="2" key="1">
    <citation type="journal article" date="2014" name="Int. J. Syst. Evol. Microbiol.">
        <title>Complete genome sequence of Corynebacterium casei LMG S-19264T (=DSM 44701T), isolated from a smear-ripened cheese.</title>
        <authorList>
            <consortium name="US DOE Joint Genome Institute (JGI-PGF)"/>
            <person name="Walter F."/>
            <person name="Albersmeier A."/>
            <person name="Kalinowski J."/>
            <person name="Ruckert C."/>
        </authorList>
    </citation>
    <scope>NUCLEOTIDE SEQUENCE</scope>
    <source>
        <strain evidence="2">CGMCC 1.3617</strain>
    </source>
</reference>